<reference evidence="4 5" key="1">
    <citation type="journal article" date="2018" name="G3 (Bethesda)">
        <title>Phylogenetic and Phylogenomic Definition of Rhizopus Species.</title>
        <authorList>
            <person name="Gryganskyi A.P."/>
            <person name="Golan J."/>
            <person name="Dolatabadi S."/>
            <person name="Mondo S."/>
            <person name="Robb S."/>
            <person name="Idnurm A."/>
            <person name="Muszewska A."/>
            <person name="Steczkiewicz K."/>
            <person name="Masonjones S."/>
            <person name="Liao H.L."/>
            <person name="Gajdeczka M.T."/>
            <person name="Anike F."/>
            <person name="Vuek A."/>
            <person name="Anishchenko I.M."/>
            <person name="Voigt K."/>
            <person name="de Hoog G.S."/>
            <person name="Smith M.E."/>
            <person name="Heitman J."/>
            <person name="Vilgalys R."/>
            <person name="Stajich J.E."/>
        </authorList>
    </citation>
    <scope>NUCLEOTIDE SEQUENCE [LARGE SCALE GENOMIC DNA]</scope>
    <source>
        <strain evidence="4 5">CBS 357.93</strain>
    </source>
</reference>
<comment type="subcellular location">
    <subcellularLocation>
        <location evidence="1">Endomembrane system</location>
        <topology evidence="1">Multi-pass membrane protein</topology>
    </subcellularLocation>
</comment>
<dbReference type="SUPFAM" id="SSF81665">
    <property type="entry name" value="Calcium ATPase, transmembrane domain M"/>
    <property type="match status" value="1"/>
</dbReference>
<dbReference type="InterPro" id="IPR023298">
    <property type="entry name" value="ATPase_P-typ_TM_dom_sf"/>
</dbReference>
<dbReference type="GO" id="GO:0005886">
    <property type="term" value="C:plasma membrane"/>
    <property type="evidence" value="ECO:0007669"/>
    <property type="project" value="TreeGrafter"/>
</dbReference>
<dbReference type="STRING" id="86630.A0A367IJD8"/>
<keyword evidence="3" id="KW-0812">Transmembrane</keyword>
<comment type="caution">
    <text evidence="4">The sequence shown here is derived from an EMBL/GenBank/DDBJ whole genome shotgun (WGS) entry which is preliminary data.</text>
</comment>
<dbReference type="AlphaFoldDB" id="A0A367IJD8"/>
<dbReference type="PANTHER" id="PTHR24093:SF369">
    <property type="entry name" value="CALCIUM-TRANSPORTING ATPASE"/>
    <property type="match status" value="1"/>
</dbReference>
<protein>
    <submittedName>
        <fullName evidence="4">Plasma membrane calcium</fullName>
    </submittedName>
</protein>
<dbReference type="GO" id="GO:0005388">
    <property type="term" value="F:P-type calcium transporter activity"/>
    <property type="evidence" value="ECO:0007669"/>
    <property type="project" value="TreeGrafter"/>
</dbReference>
<evidence type="ECO:0000256" key="2">
    <source>
        <dbReference type="ARBA" id="ARBA00022842"/>
    </source>
</evidence>
<evidence type="ECO:0000313" key="5">
    <source>
        <dbReference type="Proteomes" id="UP000252139"/>
    </source>
</evidence>
<keyword evidence="5" id="KW-1185">Reference proteome</keyword>
<name>A0A367IJD8_RHIAZ</name>
<organism evidence="4 5">
    <name type="scientific">Rhizopus azygosporus</name>
    <name type="common">Rhizopus microsporus var. azygosporus</name>
    <dbReference type="NCBI Taxonomy" id="86630"/>
    <lineage>
        <taxon>Eukaryota</taxon>
        <taxon>Fungi</taxon>
        <taxon>Fungi incertae sedis</taxon>
        <taxon>Mucoromycota</taxon>
        <taxon>Mucoromycotina</taxon>
        <taxon>Mucoromycetes</taxon>
        <taxon>Mucorales</taxon>
        <taxon>Mucorineae</taxon>
        <taxon>Rhizopodaceae</taxon>
        <taxon>Rhizopus</taxon>
    </lineage>
</organism>
<dbReference type="Proteomes" id="UP000252139">
    <property type="component" value="Unassembled WGS sequence"/>
</dbReference>
<keyword evidence="3" id="KW-0472">Membrane</keyword>
<sequence>LQGVAKVLVIAVGENSFYGRAMMLMRNSEEEATPLQLKLNVLADQIGKFGFLAAGLMFIVLLFKMLVLSYMNHHWISMNELLTTLISIVIQAITVIVVAVPEGLPMAVTLALAFATTEMLKDNNLVRHLSAW</sequence>
<keyword evidence="2" id="KW-0460">Magnesium</keyword>
<accession>A0A367IJD8</accession>
<feature type="transmembrane region" description="Helical" evidence="3">
    <location>
        <begin position="81"/>
        <end position="100"/>
    </location>
</feature>
<evidence type="ECO:0000313" key="4">
    <source>
        <dbReference type="EMBL" id="RCH77779.1"/>
    </source>
</evidence>
<dbReference type="OrthoDB" id="3352408at2759"/>
<dbReference type="GO" id="GO:0012505">
    <property type="term" value="C:endomembrane system"/>
    <property type="evidence" value="ECO:0007669"/>
    <property type="project" value="UniProtKB-SubCell"/>
</dbReference>
<feature type="non-terminal residue" evidence="4">
    <location>
        <position position="1"/>
    </location>
</feature>
<feature type="transmembrane region" description="Helical" evidence="3">
    <location>
        <begin position="49"/>
        <end position="69"/>
    </location>
</feature>
<dbReference type="PANTHER" id="PTHR24093">
    <property type="entry name" value="CATION TRANSPORTING ATPASE"/>
    <property type="match status" value="1"/>
</dbReference>
<gene>
    <name evidence="4" type="primary">PMC1</name>
    <name evidence="4" type="ORF">CU097_000416</name>
</gene>
<dbReference type="Gene3D" id="1.20.1110.10">
    <property type="entry name" value="Calcium-transporting ATPase, transmembrane domain"/>
    <property type="match status" value="1"/>
</dbReference>
<keyword evidence="3" id="KW-1133">Transmembrane helix</keyword>
<dbReference type="EMBL" id="PJQL01005665">
    <property type="protein sequence ID" value="RCH77779.1"/>
    <property type="molecule type" value="Genomic_DNA"/>
</dbReference>
<dbReference type="GO" id="GO:0006874">
    <property type="term" value="P:intracellular calcium ion homeostasis"/>
    <property type="evidence" value="ECO:0007669"/>
    <property type="project" value="TreeGrafter"/>
</dbReference>
<evidence type="ECO:0000256" key="3">
    <source>
        <dbReference type="SAM" id="Phobius"/>
    </source>
</evidence>
<proteinExistence type="predicted"/>
<evidence type="ECO:0000256" key="1">
    <source>
        <dbReference type="ARBA" id="ARBA00004127"/>
    </source>
</evidence>